<dbReference type="Pfam" id="PF10088">
    <property type="entry name" value="DUF2326"/>
    <property type="match status" value="1"/>
</dbReference>
<protein>
    <submittedName>
        <fullName evidence="3">DUF2326 domain-containing protein</fullName>
    </submittedName>
</protein>
<proteinExistence type="predicted"/>
<accession>A0A2I1IF69</accession>
<feature type="coiled-coil region" evidence="1">
    <location>
        <begin position="345"/>
        <end position="436"/>
    </location>
</feature>
<gene>
    <name evidence="3" type="ORF">CYJ40_09410</name>
</gene>
<evidence type="ECO:0000313" key="3">
    <source>
        <dbReference type="EMBL" id="PKY69752.1"/>
    </source>
</evidence>
<name>A0A2I1IF69_9MICO</name>
<evidence type="ECO:0000256" key="1">
    <source>
        <dbReference type="SAM" id="Coils"/>
    </source>
</evidence>
<evidence type="ECO:0000259" key="2">
    <source>
        <dbReference type="Pfam" id="PF10088"/>
    </source>
</evidence>
<sequence length="598" mass="69100">MKLSRIYSNRDEAFTPIDFNDGLNVVLAEIRVPENRNKDTHNLGKTTLGLLLDFCLLARRDAKMFLFKHKELFEDFVFYLELELGSGSYVTIRRSVEEASKISFKRHASPGQDFQHLPEEQWDHYKVAFDRSKAILDGLLDLSAVRPWDFRKGLGYFLRTQDDYSDVFQLKRFASEHADWKPYVAHILGFDAQLISDFYEREARIDTLRADEKTIQSELGGSIEDLGRIEGLLLLKRQQAEKQQVKLDSFDFRDQDKAKTKDLVDQIDQEIADLNAERYTLMYNRKKILSSLDDGEMAFDPERAARLFEEAGVLFGGQIKRDYEQLIAFNAAITEERRGYLLEEKAEVESRLKEVGTELNRLGKRRSETLSFLSDTDVVRKYKEASDELVELRSDVISLTRQREHLQTLQRLRSEIRDAVEEKTHLESALEREFEEKNSPGTDSVYRTIRLLFDEIIEGVLDQNALLTVSLNQQYHPEFEAEILDESGNATSAQRGHTYKKLLCIAFDLAVLRAHLGKGFPAFVFHDGVFESLDKRKKSNLLDVMREYSNLGIQQIVTLIDTDMPLDVDGAPVFSEGEIVLRLHDEGPEGRLFRLRSW</sequence>
<organism evidence="3 4">
    <name type="scientific">Brevibacterium ravenspurgense</name>
    <dbReference type="NCBI Taxonomy" id="479117"/>
    <lineage>
        <taxon>Bacteria</taxon>
        <taxon>Bacillati</taxon>
        <taxon>Actinomycetota</taxon>
        <taxon>Actinomycetes</taxon>
        <taxon>Micrococcales</taxon>
        <taxon>Brevibacteriaceae</taxon>
        <taxon>Brevibacterium</taxon>
    </lineage>
</organism>
<dbReference type="InterPro" id="IPR018760">
    <property type="entry name" value="DUF2326"/>
</dbReference>
<feature type="domain" description="DUF2326" evidence="2">
    <location>
        <begin position="459"/>
        <end position="596"/>
    </location>
</feature>
<dbReference type="RefSeq" id="WP_101672885.1">
    <property type="nucleotide sequence ID" value="NZ_PKGO01000009.1"/>
</dbReference>
<keyword evidence="1" id="KW-0175">Coiled coil</keyword>
<dbReference type="Gene3D" id="3.40.50.300">
    <property type="entry name" value="P-loop containing nucleotide triphosphate hydrolases"/>
    <property type="match status" value="2"/>
</dbReference>
<dbReference type="EMBL" id="PKGO01000009">
    <property type="protein sequence ID" value="PKY69752.1"/>
    <property type="molecule type" value="Genomic_DNA"/>
</dbReference>
<dbReference type="InterPro" id="IPR027417">
    <property type="entry name" value="P-loop_NTPase"/>
</dbReference>
<reference evidence="3 4" key="1">
    <citation type="submission" date="2017-12" db="EMBL/GenBank/DDBJ databases">
        <title>Phylogenetic diversity of female urinary microbiome.</title>
        <authorList>
            <person name="Thomas-White K."/>
            <person name="Wolfe A.J."/>
        </authorList>
    </citation>
    <scope>NUCLEOTIDE SEQUENCE [LARGE SCALE GENOMIC DNA]</scope>
    <source>
        <strain evidence="3 4">UMB0426</strain>
    </source>
</reference>
<dbReference type="AlphaFoldDB" id="A0A2I1IF69"/>
<comment type="caution">
    <text evidence="3">The sequence shown here is derived from an EMBL/GenBank/DDBJ whole genome shotgun (WGS) entry which is preliminary data.</text>
</comment>
<dbReference type="Proteomes" id="UP000242755">
    <property type="component" value="Unassembled WGS sequence"/>
</dbReference>
<evidence type="ECO:0000313" key="4">
    <source>
        <dbReference type="Proteomes" id="UP000242755"/>
    </source>
</evidence>